<name>R2VHS4_9ENTE</name>
<feature type="chain" id="PRO_5004357882" evidence="7">
    <location>
        <begin position="21"/>
        <end position="388"/>
    </location>
</feature>
<feature type="domain" description="Gram-positive cocci surface proteins LPxTG" evidence="8">
    <location>
        <begin position="355"/>
        <end position="388"/>
    </location>
</feature>
<protein>
    <submittedName>
        <fullName evidence="9">LPXTG-domain-containing protein cell wall anchor domain</fullName>
    </submittedName>
</protein>
<reference evidence="9 11" key="1">
    <citation type="submission" date="2013-02" db="EMBL/GenBank/DDBJ databases">
        <title>The Genome Sequence of Enterococcus gilvus ATCC BAA-350.</title>
        <authorList>
            <consortium name="The Broad Institute Genome Sequencing Platform"/>
            <consortium name="The Broad Institute Genome Sequencing Center for Infectious Disease"/>
            <person name="Earl A.M."/>
            <person name="Gilmore M.S."/>
            <person name="Lebreton F."/>
            <person name="Walker B."/>
            <person name="Young S.K."/>
            <person name="Zeng Q."/>
            <person name="Gargeya S."/>
            <person name="Fitzgerald M."/>
            <person name="Haas B."/>
            <person name="Abouelleil A."/>
            <person name="Alvarado L."/>
            <person name="Arachchi H.M."/>
            <person name="Berlin A.M."/>
            <person name="Chapman S.B."/>
            <person name="Dewar J."/>
            <person name="Goldberg J."/>
            <person name="Griggs A."/>
            <person name="Gujja S."/>
            <person name="Hansen M."/>
            <person name="Howarth C."/>
            <person name="Imamovic A."/>
            <person name="Larimer J."/>
            <person name="McCowan C."/>
            <person name="Murphy C."/>
            <person name="Neiman D."/>
            <person name="Pearson M."/>
            <person name="Priest M."/>
            <person name="Roberts A."/>
            <person name="Saif S."/>
            <person name="Shea T."/>
            <person name="Sisk P."/>
            <person name="Sykes S."/>
            <person name="Wortman J."/>
            <person name="Nusbaum C."/>
            <person name="Birren B."/>
        </authorList>
    </citation>
    <scope>NUCLEOTIDE SEQUENCE [LARGE SCALE GENOMIC DNA]</scope>
    <source>
        <strain evidence="9 11">ATCC BAA-350</strain>
    </source>
</reference>
<feature type="compositionally biased region" description="Polar residues" evidence="5">
    <location>
        <begin position="334"/>
        <end position="344"/>
    </location>
</feature>
<dbReference type="NCBIfam" id="TIGR01167">
    <property type="entry name" value="LPXTG_anchor"/>
    <property type="match status" value="1"/>
</dbReference>
<dbReference type="Proteomes" id="UP000014160">
    <property type="component" value="Unassembled WGS sequence"/>
</dbReference>
<keyword evidence="6" id="KW-0812">Transmembrane</keyword>
<keyword evidence="2" id="KW-0964">Secreted</keyword>
<dbReference type="OrthoDB" id="2194759at2"/>
<organism evidence="9 11">
    <name type="scientific">Enterococcus gilvus ATCC BAA-350</name>
    <dbReference type="NCBI Taxonomy" id="1158614"/>
    <lineage>
        <taxon>Bacteria</taxon>
        <taxon>Bacillati</taxon>
        <taxon>Bacillota</taxon>
        <taxon>Bacilli</taxon>
        <taxon>Lactobacillales</taxon>
        <taxon>Enterococcaceae</taxon>
        <taxon>Enterococcus</taxon>
    </lineage>
</organism>
<dbReference type="Proteomes" id="UP000013750">
    <property type="component" value="Unassembled WGS sequence"/>
</dbReference>
<keyword evidence="4" id="KW-0572">Peptidoglycan-anchor</keyword>
<keyword evidence="1" id="KW-0134">Cell wall</keyword>
<dbReference type="Pfam" id="PF00746">
    <property type="entry name" value="Gram_pos_anchor"/>
    <property type="match status" value="1"/>
</dbReference>
<evidence type="ECO:0000259" key="8">
    <source>
        <dbReference type="PROSITE" id="PS50847"/>
    </source>
</evidence>
<keyword evidence="3 7" id="KW-0732">Signal</keyword>
<accession>R2VHS4</accession>
<evidence type="ECO:0000313" key="10">
    <source>
        <dbReference type="EMBL" id="EOW83041.1"/>
    </source>
</evidence>
<feature type="region of interest" description="Disordered" evidence="5">
    <location>
        <begin position="331"/>
        <end position="356"/>
    </location>
</feature>
<sequence length="388" mass="43064">MKKMVVFSLLVLNFPMVAFADTSESLSEKTVNSSQEQFVESASLSEESGTDPVLSVDPKENPAASTEKTVERSTSKIEATIGSSEHSVNEETIDHPTTETTVVEKRYAEEPAVSDKIEKATSAVVPQASAAVIEKAVESPSDLEEKLNKEWTAEKIRENLTGSDYGITQNELKGYSDEELTNAFKLFNRYNFDLTGMDLGSYVHVLRMVYKEHAVSWNEVEQALAFNPNNYTTTAELAQNIDQLQAYLKILYSNKEGFVPLRSFTNEEMLHILNHLSGAEDKLSYANGLFSGLVHWLYSSQEGNGPIDNGPKPVPLIQTMEKPASPIVLKDAAPQNNSNTTENRLLTEANGQKEYPKTGEKQPVIFTLIGMIMTLFAGSILLRRRLRV</sequence>
<gene>
    <name evidence="10" type="ORF">I592_02366</name>
    <name evidence="9" type="ORF">UKC_01601</name>
</gene>
<keyword evidence="6" id="KW-1133">Transmembrane helix</keyword>
<evidence type="ECO:0000256" key="1">
    <source>
        <dbReference type="ARBA" id="ARBA00022512"/>
    </source>
</evidence>
<feature type="region of interest" description="Disordered" evidence="5">
    <location>
        <begin position="39"/>
        <end position="99"/>
    </location>
</feature>
<evidence type="ECO:0000256" key="2">
    <source>
        <dbReference type="ARBA" id="ARBA00022525"/>
    </source>
</evidence>
<evidence type="ECO:0000256" key="5">
    <source>
        <dbReference type="SAM" id="MobiDB-lite"/>
    </source>
</evidence>
<feature type="transmembrane region" description="Helical" evidence="6">
    <location>
        <begin position="364"/>
        <end position="382"/>
    </location>
</feature>
<evidence type="ECO:0000256" key="7">
    <source>
        <dbReference type="SAM" id="SignalP"/>
    </source>
</evidence>
<keyword evidence="12" id="KW-1185">Reference proteome</keyword>
<proteinExistence type="predicted"/>
<reference evidence="10 12" key="2">
    <citation type="submission" date="2013-03" db="EMBL/GenBank/DDBJ databases">
        <title>The Genome Sequence of Enterococcus gilvus ATCC BAA-350 (PacBio/Illumina hybrid assembly).</title>
        <authorList>
            <consortium name="The Broad Institute Genomics Platform"/>
            <consortium name="The Broad Institute Genome Sequencing Center for Infectious Disease"/>
            <person name="Earl A."/>
            <person name="Russ C."/>
            <person name="Gilmore M."/>
            <person name="Surin D."/>
            <person name="Walker B."/>
            <person name="Young S."/>
            <person name="Zeng Q."/>
            <person name="Gargeya S."/>
            <person name="Fitzgerald M."/>
            <person name="Haas B."/>
            <person name="Abouelleil A."/>
            <person name="Allen A.W."/>
            <person name="Alvarado L."/>
            <person name="Arachchi H.M."/>
            <person name="Berlin A.M."/>
            <person name="Chapman S.B."/>
            <person name="Gainer-Dewar J."/>
            <person name="Goldberg J."/>
            <person name="Griggs A."/>
            <person name="Gujja S."/>
            <person name="Hansen M."/>
            <person name="Howarth C."/>
            <person name="Imamovic A."/>
            <person name="Ireland A."/>
            <person name="Larimer J."/>
            <person name="McCowan C."/>
            <person name="Murphy C."/>
            <person name="Pearson M."/>
            <person name="Poon T.W."/>
            <person name="Priest M."/>
            <person name="Roberts A."/>
            <person name="Saif S."/>
            <person name="Shea T."/>
            <person name="Sisk P."/>
            <person name="Sykes S."/>
            <person name="Wortman J."/>
            <person name="Nusbaum C."/>
            <person name="Birren B."/>
        </authorList>
    </citation>
    <scope>NUCLEOTIDE SEQUENCE [LARGE SCALE GENOMIC DNA]</scope>
    <source>
        <strain evidence="10 12">ATCC BAA-350</strain>
    </source>
</reference>
<dbReference type="HOGENOM" id="CLU_741330_0_0_9"/>
<dbReference type="PROSITE" id="PS50847">
    <property type="entry name" value="GRAM_POS_ANCHORING"/>
    <property type="match status" value="1"/>
</dbReference>
<evidence type="ECO:0000256" key="4">
    <source>
        <dbReference type="ARBA" id="ARBA00023088"/>
    </source>
</evidence>
<evidence type="ECO:0000313" key="12">
    <source>
        <dbReference type="Proteomes" id="UP000014160"/>
    </source>
</evidence>
<evidence type="ECO:0000313" key="11">
    <source>
        <dbReference type="Proteomes" id="UP000013750"/>
    </source>
</evidence>
<feature type="signal peptide" evidence="7">
    <location>
        <begin position="1"/>
        <end position="20"/>
    </location>
</feature>
<dbReference type="InterPro" id="IPR019931">
    <property type="entry name" value="LPXTG_anchor"/>
</dbReference>
<dbReference type="PATRIC" id="fig|1158614.3.peg.1611"/>
<dbReference type="EMBL" id="ASWH01000001">
    <property type="protein sequence ID" value="EOW83041.1"/>
    <property type="molecule type" value="Genomic_DNA"/>
</dbReference>
<dbReference type="eggNOG" id="ENOG5032DMC">
    <property type="taxonomic scope" value="Bacteria"/>
</dbReference>
<comment type="caution">
    <text evidence="9">The sequence shown here is derived from an EMBL/GenBank/DDBJ whole genome shotgun (WGS) entry which is preliminary data.</text>
</comment>
<evidence type="ECO:0000256" key="3">
    <source>
        <dbReference type="ARBA" id="ARBA00022729"/>
    </source>
</evidence>
<dbReference type="AlphaFoldDB" id="R2VHS4"/>
<feature type="compositionally biased region" description="Basic and acidic residues" evidence="5">
    <location>
        <begin position="87"/>
        <end position="99"/>
    </location>
</feature>
<dbReference type="EMBL" id="AJDQ01000006">
    <property type="protein sequence ID" value="EOI57385.1"/>
    <property type="molecule type" value="Genomic_DNA"/>
</dbReference>
<evidence type="ECO:0000256" key="6">
    <source>
        <dbReference type="SAM" id="Phobius"/>
    </source>
</evidence>
<evidence type="ECO:0000313" key="9">
    <source>
        <dbReference type="EMBL" id="EOI57385.1"/>
    </source>
</evidence>
<keyword evidence="6" id="KW-0472">Membrane</keyword>